<dbReference type="AlphaFoldDB" id="A0A9W6D145"/>
<organism evidence="1 2">
    <name type="scientific">Desulforhabdus amnigena</name>
    <dbReference type="NCBI Taxonomy" id="40218"/>
    <lineage>
        <taxon>Bacteria</taxon>
        <taxon>Pseudomonadati</taxon>
        <taxon>Thermodesulfobacteriota</taxon>
        <taxon>Syntrophobacteria</taxon>
        <taxon>Syntrophobacterales</taxon>
        <taxon>Syntrophobacteraceae</taxon>
        <taxon>Desulforhabdus</taxon>
    </lineage>
</organism>
<gene>
    <name evidence="1" type="ORF">DAMNIGENAA_04870</name>
</gene>
<sequence length="98" mass="10889">MKKGSGMIWLEMISTRAAGIIEAEKILEICRQTHQSIAGEKLLKMTVFCNTRYATDISIHLQWKSNPGNGSVLGRELSSALAGLGLISHTLWIEQEEF</sequence>
<evidence type="ECO:0000313" key="1">
    <source>
        <dbReference type="EMBL" id="GLI33054.1"/>
    </source>
</evidence>
<protein>
    <submittedName>
        <fullName evidence="1">Uncharacterized protein</fullName>
    </submittedName>
</protein>
<proteinExistence type="predicted"/>
<comment type="caution">
    <text evidence="1">The sequence shown here is derived from an EMBL/GenBank/DDBJ whole genome shotgun (WGS) entry which is preliminary data.</text>
</comment>
<keyword evidence="2" id="KW-1185">Reference proteome</keyword>
<reference evidence="1" key="1">
    <citation type="submission" date="2022-12" db="EMBL/GenBank/DDBJ databases">
        <title>Reference genome sequencing for broad-spectrum identification of bacterial and archaeal isolates by mass spectrometry.</title>
        <authorList>
            <person name="Sekiguchi Y."/>
            <person name="Tourlousse D.M."/>
        </authorList>
    </citation>
    <scope>NUCLEOTIDE SEQUENCE</scope>
    <source>
        <strain evidence="1">ASRB1</strain>
    </source>
</reference>
<name>A0A9W6D145_9BACT</name>
<evidence type="ECO:0000313" key="2">
    <source>
        <dbReference type="Proteomes" id="UP001144372"/>
    </source>
</evidence>
<dbReference type="EMBL" id="BSDR01000001">
    <property type="protein sequence ID" value="GLI33054.1"/>
    <property type="molecule type" value="Genomic_DNA"/>
</dbReference>
<dbReference type="Proteomes" id="UP001144372">
    <property type="component" value="Unassembled WGS sequence"/>
</dbReference>
<accession>A0A9W6D145</accession>